<feature type="transmembrane region" description="Helical" evidence="7">
    <location>
        <begin position="140"/>
        <end position="162"/>
    </location>
</feature>
<feature type="transmembrane region" description="Helical" evidence="7">
    <location>
        <begin position="174"/>
        <end position="195"/>
    </location>
</feature>
<reference evidence="9 10" key="1">
    <citation type="submission" date="2018-09" db="EMBL/GenBank/DDBJ databases">
        <title>Characterization of the phylogenetic diversity of five novel species belonging to the genus Bifidobacterium.</title>
        <authorList>
            <person name="Lugli G.A."/>
            <person name="Duranti S."/>
            <person name="Milani C."/>
        </authorList>
    </citation>
    <scope>NUCLEOTIDE SEQUENCE [LARGE SCALE GENOMIC DNA]</scope>
    <source>
        <strain evidence="9 10">2034B</strain>
    </source>
</reference>
<feature type="transmembrane region" description="Helical" evidence="7">
    <location>
        <begin position="260"/>
        <end position="278"/>
    </location>
</feature>
<dbReference type="Pfam" id="PF01694">
    <property type="entry name" value="Rhomboid"/>
    <property type="match status" value="1"/>
</dbReference>
<feature type="transmembrane region" description="Helical" evidence="7">
    <location>
        <begin position="84"/>
        <end position="103"/>
    </location>
</feature>
<gene>
    <name evidence="9" type="ORF">D2E25_1620</name>
</gene>
<comment type="similarity">
    <text evidence="2">Belongs to the peptidase S54 family.</text>
</comment>
<dbReference type="PANTHER" id="PTHR43731:SF14">
    <property type="entry name" value="PRESENILIN-ASSOCIATED RHOMBOID-LIKE PROTEIN, MITOCHONDRIAL"/>
    <property type="match status" value="1"/>
</dbReference>
<dbReference type="InterPro" id="IPR050925">
    <property type="entry name" value="Rhomboid_protease_S54"/>
</dbReference>
<comment type="caution">
    <text evidence="9">The sequence shown here is derived from an EMBL/GenBank/DDBJ whole genome shotgun (WGS) entry which is preliminary data.</text>
</comment>
<feature type="transmembrane region" description="Helical" evidence="7">
    <location>
        <begin position="290"/>
        <end position="309"/>
    </location>
</feature>
<name>A0A430FHA3_9BIFI</name>
<dbReference type="Gene3D" id="1.20.1540.10">
    <property type="entry name" value="Rhomboid-like"/>
    <property type="match status" value="1"/>
</dbReference>
<keyword evidence="10" id="KW-1185">Reference proteome</keyword>
<protein>
    <submittedName>
        <fullName evidence="9">Rhomboid family intramembrane serine protease</fullName>
    </submittedName>
</protein>
<evidence type="ECO:0000256" key="7">
    <source>
        <dbReference type="SAM" id="Phobius"/>
    </source>
</evidence>
<dbReference type="GO" id="GO:0016020">
    <property type="term" value="C:membrane"/>
    <property type="evidence" value="ECO:0007669"/>
    <property type="project" value="UniProtKB-SubCell"/>
</dbReference>
<evidence type="ECO:0000256" key="1">
    <source>
        <dbReference type="ARBA" id="ARBA00004141"/>
    </source>
</evidence>
<dbReference type="EMBL" id="QXGL01000005">
    <property type="protein sequence ID" value="RSX52207.1"/>
    <property type="molecule type" value="Genomic_DNA"/>
</dbReference>
<accession>A0A430FHA3</accession>
<dbReference type="PANTHER" id="PTHR43731">
    <property type="entry name" value="RHOMBOID PROTEASE"/>
    <property type="match status" value="1"/>
</dbReference>
<keyword evidence="9" id="KW-0645">Protease</keyword>
<dbReference type="AlphaFoldDB" id="A0A430FHA3"/>
<evidence type="ECO:0000256" key="4">
    <source>
        <dbReference type="ARBA" id="ARBA00022801"/>
    </source>
</evidence>
<keyword evidence="5 7" id="KW-1133">Transmembrane helix</keyword>
<dbReference type="SUPFAM" id="SSF144091">
    <property type="entry name" value="Rhomboid-like"/>
    <property type="match status" value="1"/>
</dbReference>
<feature type="domain" description="Peptidase S54 rhomboid" evidence="8">
    <location>
        <begin position="131"/>
        <end position="271"/>
    </location>
</feature>
<dbReference type="GO" id="GO:0006508">
    <property type="term" value="P:proteolysis"/>
    <property type="evidence" value="ECO:0007669"/>
    <property type="project" value="UniProtKB-KW"/>
</dbReference>
<dbReference type="InterPro" id="IPR035952">
    <property type="entry name" value="Rhomboid-like_sf"/>
</dbReference>
<dbReference type="GO" id="GO:0004252">
    <property type="term" value="F:serine-type endopeptidase activity"/>
    <property type="evidence" value="ECO:0007669"/>
    <property type="project" value="InterPro"/>
</dbReference>
<proteinExistence type="inferred from homology"/>
<evidence type="ECO:0000256" key="5">
    <source>
        <dbReference type="ARBA" id="ARBA00022989"/>
    </source>
</evidence>
<keyword evidence="3 7" id="KW-0812">Transmembrane</keyword>
<keyword evidence="4" id="KW-0378">Hydrolase</keyword>
<dbReference type="Proteomes" id="UP000287533">
    <property type="component" value="Unassembled WGS sequence"/>
</dbReference>
<evidence type="ECO:0000256" key="2">
    <source>
        <dbReference type="ARBA" id="ARBA00009045"/>
    </source>
</evidence>
<organism evidence="9 10">
    <name type="scientific">Bifidobacterium goeldii</name>
    <dbReference type="NCBI Taxonomy" id="2306975"/>
    <lineage>
        <taxon>Bacteria</taxon>
        <taxon>Bacillati</taxon>
        <taxon>Actinomycetota</taxon>
        <taxon>Actinomycetes</taxon>
        <taxon>Bifidobacteriales</taxon>
        <taxon>Bifidobacteriaceae</taxon>
        <taxon>Bifidobacterium</taxon>
    </lineage>
</organism>
<evidence type="ECO:0000256" key="3">
    <source>
        <dbReference type="ARBA" id="ARBA00022692"/>
    </source>
</evidence>
<dbReference type="InterPro" id="IPR022764">
    <property type="entry name" value="Peptidase_S54_rhomboid_dom"/>
</dbReference>
<sequence>MADLPIQTNPAFHLNQQNVVIACGTLGQYAANMPPLSFSVCKRSRCVRSATVSSMSNGRFSLFPGSPSLRSIFSKRSIRNQWNAGGPVITGAIIVACVAIWVLEMLLSLVWPTGLNILVGYGRLAPLTAVREPWTFITSMFLHAPNTILHILFNMFALWSVGPMLERMMGHWPFLALYTLSGLGGGLGMMAWAAIHPTSLEAWYTGAYGASGALFGLFAAMLVVYRRIGEDIRSMLIWMAVNFLLPLVVGGIAWQAHVGGFLVGGAMTALLTAGLPAFRSKSLAWRTVVYGLALFAAIVVLIALCNQFNPLLSVGL</sequence>
<evidence type="ECO:0000313" key="9">
    <source>
        <dbReference type="EMBL" id="RSX52207.1"/>
    </source>
</evidence>
<evidence type="ECO:0000313" key="10">
    <source>
        <dbReference type="Proteomes" id="UP000287533"/>
    </source>
</evidence>
<feature type="transmembrane region" description="Helical" evidence="7">
    <location>
        <begin position="236"/>
        <end position="254"/>
    </location>
</feature>
<evidence type="ECO:0000259" key="8">
    <source>
        <dbReference type="Pfam" id="PF01694"/>
    </source>
</evidence>
<evidence type="ECO:0000256" key="6">
    <source>
        <dbReference type="ARBA" id="ARBA00023136"/>
    </source>
</evidence>
<feature type="transmembrane region" description="Helical" evidence="7">
    <location>
        <begin position="207"/>
        <end position="224"/>
    </location>
</feature>
<keyword evidence="6 7" id="KW-0472">Membrane</keyword>
<comment type="subcellular location">
    <subcellularLocation>
        <location evidence="1">Membrane</location>
        <topology evidence="1">Multi-pass membrane protein</topology>
    </subcellularLocation>
</comment>